<sequence length="538" mass="60828">MEIEARYFKQKGRPRRGSRLSWASLGSRPTTQEAANTPAGSGGVSASSSLEFSSEKLASIEPSNVPSEKVGNSPEHLGAFTPISPLPPTPVSVRSHPLEEDPENLGFTEHTDIFVHSGTRLCYGILLVVFSMIESPLFSRILYIVGFKGDRERGTRCLWQASRFNNFNSAIAGIALLGYYNSLVGFCDILPTDSGAEDDLAGYPRLRLQGLLKDMRRRYPDSKLWKLEDARMEGHNKNLTAALRTLVENVGSHMKQIAVINTFETGLTSMFIHEYQLCAETWATCAELSQWSPTIYAYLSGASYLELYRDHRESDPAAAEVYKQKATEYIQKGPPLAGRQKVMSKELPFDIYIVRKVKKWEERAASWGVDLVDAVGVSPLAEMIYFWNGLKKCTEEQLQKTLSILEWTRTGVPEKYEADLDERATQALLRSAVLRNLKQYSLAREVLKTEILKHERQEFKGHLKDDWALPCAHYEIAAVAWHEKDLEGADHKAKTLESEQWIDKLQKWGESYVLDTRMSFKISTSCSTLKRHKKIMGF</sequence>
<comment type="subunit">
    <text evidence="1">Interacts with lipid droplet proteins.</text>
</comment>
<dbReference type="GO" id="GO:0005829">
    <property type="term" value="C:cytosol"/>
    <property type="evidence" value="ECO:0007669"/>
    <property type="project" value="TreeGrafter"/>
</dbReference>
<dbReference type="EMBL" id="KN832875">
    <property type="protein sequence ID" value="KIN01815.1"/>
    <property type="molecule type" value="Genomic_DNA"/>
</dbReference>
<evidence type="ECO:0000256" key="2">
    <source>
        <dbReference type="ARBA" id="ARBA00018424"/>
    </source>
</evidence>
<dbReference type="GO" id="GO:0005634">
    <property type="term" value="C:nucleus"/>
    <property type="evidence" value="ECO:0007669"/>
    <property type="project" value="TreeGrafter"/>
</dbReference>
<dbReference type="OrthoDB" id="2154985at2759"/>
<dbReference type="HOGENOM" id="CLU_506319_0_0_1"/>
<proteinExistence type="predicted"/>
<evidence type="ECO:0000313" key="7">
    <source>
        <dbReference type="Proteomes" id="UP000054321"/>
    </source>
</evidence>
<evidence type="ECO:0000256" key="1">
    <source>
        <dbReference type="ARBA" id="ARBA00011408"/>
    </source>
</evidence>
<dbReference type="AlphaFoldDB" id="A0A0C3HF97"/>
<dbReference type="InterPro" id="IPR019412">
    <property type="entry name" value="IML2/TPR_39"/>
</dbReference>
<evidence type="ECO:0000256" key="3">
    <source>
        <dbReference type="ARBA" id="ARBA00019539"/>
    </source>
</evidence>
<evidence type="ECO:0000256" key="5">
    <source>
        <dbReference type="SAM" id="MobiDB-lite"/>
    </source>
</evidence>
<dbReference type="InParanoid" id="A0A0C3HF97"/>
<gene>
    <name evidence="6" type="ORF">OIDMADRAFT_120539</name>
</gene>
<dbReference type="PANTHER" id="PTHR31859:SF1">
    <property type="entry name" value="TETRATRICOPEPTIDE REPEAT PROTEIN 39C"/>
    <property type="match status" value="1"/>
</dbReference>
<keyword evidence="7" id="KW-1185">Reference proteome</keyword>
<organism evidence="6 7">
    <name type="scientific">Oidiodendron maius (strain Zn)</name>
    <dbReference type="NCBI Taxonomy" id="913774"/>
    <lineage>
        <taxon>Eukaryota</taxon>
        <taxon>Fungi</taxon>
        <taxon>Dikarya</taxon>
        <taxon>Ascomycota</taxon>
        <taxon>Pezizomycotina</taxon>
        <taxon>Leotiomycetes</taxon>
        <taxon>Leotiomycetes incertae sedis</taxon>
        <taxon>Myxotrichaceae</taxon>
        <taxon>Oidiodendron</taxon>
    </lineage>
</organism>
<evidence type="ECO:0000313" key="6">
    <source>
        <dbReference type="EMBL" id="KIN01815.1"/>
    </source>
</evidence>
<dbReference type="PANTHER" id="PTHR31859">
    <property type="entry name" value="TETRATRICOPEPTIDE REPEAT PROTEIN 39 FAMILY MEMBER"/>
    <property type="match status" value="1"/>
</dbReference>
<reference evidence="6 7" key="1">
    <citation type="submission" date="2014-04" db="EMBL/GenBank/DDBJ databases">
        <authorList>
            <consortium name="DOE Joint Genome Institute"/>
            <person name="Kuo A."/>
            <person name="Martino E."/>
            <person name="Perotto S."/>
            <person name="Kohler A."/>
            <person name="Nagy L.G."/>
            <person name="Floudas D."/>
            <person name="Copeland A."/>
            <person name="Barry K.W."/>
            <person name="Cichocki N."/>
            <person name="Veneault-Fourrey C."/>
            <person name="LaButti K."/>
            <person name="Lindquist E.A."/>
            <person name="Lipzen A."/>
            <person name="Lundell T."/>
            <person name="Morin E."/>
            <person name="Murat C."/>
            <person name="Sun H."/>
            <person name="Tunlid A."/>
            <person name="Henrissat B."/>
            <person name="Grigoriev I.V."/>
            <person name="Hibbett D.S."/>
            <person name="Martin F."/>
            <person name="Nordberg H.P."/>
            <person name="Cantor M.N."/>
            <person name="Hua S.X."/>
        </authorList>
    </citation>
    <scope>NUCLEOTIDE SEQUENCE [LARGE SCALE GENOMIC DNA]</scope>
    <source>
        <strain evidence="6 7">Zn</strain>
    </source>
</reference>
<evidence type="ECO:0000256" key="4">
    <source>
        <dbReference type="ARBA" id="ARBA00043897"/>
    </source>
</evidence>
<accession>A0A0C3HF97</accession>
<dbReference type="FunCoup" id="A0A0C3HF97">
    <property type="interactions" value="133"/>
</dbReference>
<name>A0A0C3HF97_OIDMZ</name>
<feature type="compositionally biased region" description="Basic residues" evidence="5">
    <location>
        <begin position="8"/>
        <end position="18"/>
    </location>
</feature>
<feature type="compositionally biased region" description="Low complexity" evidence="5">
    <location>
        <begin position="44"/>
        <end position="59"/>
    </location>
</feature>
<comment type="function">
    <text evidence="4">Inclusion body (IB) resident protein that interacts strongly with lipid droplet (LD) proteins. Involved in LD-mediated IB clearing after protein folding stress, probably by enabling access to the IBs of an LD-stored soluble sterol derivative that acts as a chaperone in inclusion clearing.</text>
</comment>
<dbReference type="Proteomes" id="UP000054321">
    <property type="component" value="Unassembled WGS sequence"/>
</dbReference>
<dbReference type="GO" id="GO:0005741">
    <property type="term" value="C:mitochondrial outer membrane"/>
    <property type="evidence" value="ECO:0007669"/>
    <property type="project" value="TreeGrafter"/>
</dbReference>
<feature type="region of interest" description="Disordered" evidence="5">
    <location>
        <begin position="1"/>
        <end position="97"/>
    </location>
</feature>
<dbReference type="Pfam" id="PF10300">
    <property type="entry name" value="Iml2-TPR_39"/>
    <property type="match status" value="1"/>
</dbReference>
<protein>
    <recommendedName>
        <fullName evidence="2">Inclusion body clearance protein IML2</fullName>
    </recommendedName>
    <alternativeName>
        <fullName evidence="3">Inclusion body clearance protein iml2</fullName>
    </alternativeName>
</protein>
<reference evidence="7" key="2">
    <citation type="submission" date="2015-01" db="EMBL/GenBank/DDBJ databases">
        <title>Evolutionary Origins and Diversification of the Mycorrhizal Mutualists.</title>
        <authorList>
            <consortium name="DOE Joint Genome Institute"/>
            <consortium name="Mycorrhizal Genomics Consortium"/>
            <person name="Kohler A."/>
            <person name="Kuo A."/>
            <person name="Nagy L.G."/>
            <person name="Floudas D."/>
            <person name="Copeland A."/>
            <person name="Barry K.W."/>
            <person name="Cichocki N."/>
            <person name="Veneault-Fourrey C."/>
            <person name="LaButti K."/>
            <person name="Lindquist E.A."/>
            <person name="Lipzen A."/>
            <person name="Lundell T."/>
            <person name="Morin E."/>
            <person name="Murat C."/>
            <person name="Riley R."/>
            <person name="Ohm R."/>
            <person name="Sun H."/>
            <person name="Tunlid A."/>
            <person name="Henrissat B."/>
            <person name="Grigoriev I.V."/>
            <person name="Hibbett D.S."/>
            <person name="Martin F."/>
        </authorList>
    </citation>
    <scope>NUCLEOTIDE SEQUENCE [LARGE SCALE GENOMIC DNA]</scope>
    <source>
        <strain evidence="7">Zn</strain>
    </source>
</reference>